<evidence type="ECO:0000256" key="2">
    <source>
        <dbReference type="ARBA" id="ARBA00023015"/>
    </source>
</evidence>
<name>A0A317C1W5_9GAMM</name>
<evidence type="ECO:0000313" key="7">
    <source>
        <dbReference type="Proteomes" id="UP000245539"/>
    </source>
</evidence>
<comment type="similarity">
    <text evidence="1">Belongs to the LysR transcriptional regulatory family.</text>
</comment>
<dbReference type="GO" id="GO:0043565">
    <property type="term" value="F:sequence-specific DNA binding"/>
    <property type="evidence" value="ECO:0007669"/>
    <property type="project" value="TreeGrafter"/>
</dbReference>
<organism evidence="6 7">
    <name type="scientific">Leucothrix pacifica</name>
    <dbReference type="NCBI Taxonomy" id="1247513"/>
    <lineage>
        <taxon>Bacteria</taxon>
        <taxon>Pseudomonadati</taxon>
        <taxon>Pseudomonadota</taxon>
        <taxon>Gammaproteobacteria</taxon>
        <taxon>Thiotrichales</taxon>
        <taxon>Thiotrichaceae</taxon>
        <taxon>Leucothrix</taxon>
    </lineage>
</organism>
<dbReference type="PANTHER" id="PTHR30537:SF74">
    <property type="entry name" value="HTH-TYPE TRANSCRIPTIONAL REGULATOR TRPI"/>
    <property type="match status" value="1"/>
</dbReference>
<dbReference type="GO" id="GO:0006351">
    <property type="term" value="P:DNA-templated transcription"/>
    <property type="evidence" value="ECO:0007669"/>
    <property type="project" value="TreeGrafter"/>
</dbReference>
<gene>
    <name evidence="6" type="ORF">DKW60_22495</name>
</gene>
<dbReference type="EMBL" id="QGKM01000112">
    <property type="protein sequence ID" value="PWQ92181.1"/>
    <property type="molecule type" value="Genomic_DNA"/>
</dbReference>
<reference evidence="6 7" key="1">
    <citation type="submission" date="2018-05" db="EMBL/GenBank/DDBJ databases">
        <title>Leucothrix arctica sp. nov., isolated from Arctic seawater.</title>
        <authorList>
            <person name="Choi A."/>
            <person name="Baek K."/>
        </authorList>
    </citation>
    <scope>NUCLEOTIDE SEQUENCE [LARGE SCALE GENOMIC DNA]</scope>
    <source>
        <strain evidence="6 7">JCM 18388</strain>
    </source>
</reference>
<dbReference type="Gene3D" id="1.10.10.10">
    <property type="entry name" value="Winged helix-like DNA-binding domain superfamily/Winged helix DNA-binding domain"/>
    <property type="match status" value="1"/>
</dbReference>
<dbReference type="Pfam" id="PF00126">
    <property type="entry name" value="HTH_1"/>
    <property type="match status" value="1"/>
</dbReference>
<dbReference type="OrthoDB" id="9771171at2"/>
<dbReference type="InterPro" id="IPR058163">
    <property type="entry name" value="LysR-type_TF_proteobact-type"/>
</dbReference>
<dbReference type="Gene3D" id="3.40.190.10">
    <property type="entry name" value="Periplasmic binding protein-like II"/>
    <property type="match status" value="2"/>
</dbReference>
<dbReference type="CDD" id="cd08432">
    <property type="entry name" value="PBP2_GcdR_TrpI_HvrB_AmpR_like"/>
    <property type="match status" value="1"/>
</dbReference>
<evidence type="ECO:0000256" key="3">
    <source>
        <dbReference type="ARBA" id="ARBA00023125"/>
    </source>
</evidence>
<evidence type="ECO:0000256" key="4">
    <source>
        <dbReference type="ARBA" id="ARBA00023163"/>
    </source>
</evidence>
<keyword evidence="2" id="KW-0805">Transcription regulation</keyword>
<dbReference type="InterPro" id="IPR000847">
    <property type="entry name" value="LysR_HTH_N"/>
</dbReference>
<keyword evidence="7" id="KW-1185">Reference proteome</keyword>
<dbReference type="PRINTS" id="PR00039">
    <property type="entry name" value="HTHLYSR"/>
</dbReference>
<evidence type="ECO:0000256" key="1">
    <source>
        <dbReference type="ARBA" id="ARBA00009437"/>
    </source>
</evidence>
<proteinExistence type="inferred from homology"/>
<dbReference type="PROSITE" id="PS50931">
    <property type="entry name" value="HTH_LYSR"/>
    <property type="match status" value="1"/>
</dbReference>
<dbReference type="InterPro" id="IPR036388">
    <property type="entry name" value="WH-like_DNA-bd_sf"/>
</dbReference>
<dbReference type="SUPFAM" id="SSF53850">
    <property type="entry name" value="Periplasmic binding protein-like II"/>
    <property type="match status" value="1"/>
</dbReference>
<keyword evidence="3" id="KW-0238">DNA-binding</keyword>
<comment type="caution">
    <text evidence="6">The sequence shown here is derived from an EMBL/GenBank/DDBJ whole genome shotgun (WGS) entry which is preliminary data.</text>
</comment>
<dbReference type="InterPro" id="IPR036390">
    <property type="entry name" value="WH_DNA-bd_sf"/>
</dbReference>
<sequence length="296" mass="33498">MFNVAAMHLNFRLAAEALHLTQGAVAQQVRQLESDLGVKLFHRQARGLALTERGEQYHQAINHALSIIETATQRVTTPDNRVTVSTTPSMAAKWLVPRLTRFERQHPDIEMYIVASEKVINLQTDGVDIAVRFGRAPFDQSLDAEHLVSITLLAVCSKAYATTHYQLDTEADSDEFTVDDPKSFVIQKLIQDSHGHWDEWFREMNLQPARRMLRFNQTSLAIDAAINGQGVTLVPSILVQDHLEQGHLVSLWQHMVDNGFGYYLVSQKSQTPPEPAVEAVRQWLREEFACSKTSRL</sequence>
<protein>
    <recommendedName>
        <fullName evidence="5">HTH lysR-type domain-containing protein</fullName>
    </recommendedName>
</protein>
<feature type="domain" description="HTH lysR-type" evidence="5">
    <location>
        <begin position="1"/>
        <end position="51"/>
    </location>
</feature>
<dbReference type="PANTHER" id="PTHR30537">
    <property type="entry name" value="HTH-TYPE TRANSCRIPTIONAL REGULATOR"/>
    <property type="match status" value="1"/>
</dbReference>
<dbReference type="InterPro" id="IPR005119">
    <property type="entry name" value="LysR_subst-bd"/>
</dbReference>
<dbReference type="SUPFAM" id="SSF46785">
    <property type="entry name" value="Winged helix' DNA-binding domain"/>
    <property type="match status" value="1"/>
</dbReference>
<dbReference type="Pfam" id="PF03466">
    <property type="entry name" value="LysR_substrate"/>
    <property type="match status" value="1"/>
</dbReference>
<keyword evidence="4" id="KW-0804">Transcription</keyword>
<dbReference type="GO" id="GO:0003700">
    <property type="term" value="F:DNA-binding transcription factor activity"/>
    <property type="evidence" value="ECO:0007669"/>
    <property type="project" value="InterPro"/>
</dbReference>
<dbReference type="Proteomes" id="UP000245539">
    <property type="component" value="Unassembled WGS sequence"/>
</dbReference>
<evidence type="ECO:0000259" key="5">
    <source>
        <dbReference type="PROSITE" id="PS50931"/>
    </source>
</evidence>
<evidence type="ECO:0000313" key="6">
    <source>
        <dbReference type="EMBL" id="PWQ92181.1"/>
    </source>
</evidence>
<dbReference type="AlphaFoldDB" id="A0A317C1W5"/>
<accession>A0A317C1W5</accession>